<accession>A0A249JZD9</accession>
<dbReference type="SUPFAM" id="SSF53383">
    <property type="entry name" value="PLP-dependent transferases"/>
    <property type="match status" value="1"/>
</dbReference>
<dbReference type="RefSeq" id="WP_095681197.1">
    <property type="nucleotide sequence ID" value="NZ_CP016768.2"/>
</dbReference>
<dbReference type="OrthoDB" id="9804264at2"/>
<reference evidence="4" key="1">
    <citation type="submission" date="2016-10" db="EMBL/GenBank/DDBJ databases">
        <title>High microdiversification within the ubiquitous acI lineage of Actinobacteria.</title>
        <authorList>
            <person name="Neuenschwander S.M."/>
            <person name="Salcher M."/>
            <person name="Ghai R."/>
            <person name="Pernthaler J."/>
        </authorList>
    </citation>
    <scope>NUCLEOTIDE SEQUENCE [LARGE SCALE GENOMIC DNA]</scope>
</reference>
<dbReference type="InterPro" id="IPR015421">
    <property type="entry name" value="PyrdxlP-dep_Trfase_major"/>
</dbReference>
<dbReference type="InterPro" id="IPR015424">
    <property type="entry name" value="PyrdxlP-dep_Trfase"/>
</dbReference>
<evidence type="ECO:0000256" key="2">
    <source>
        <dbReference type="RuleBase" id="RU004508"/>
    </source>
</evidence>
<evidence type="ECO:0000313" key="4">
    <source>
        <dbReference type="Proteomes" id="UP000217153"/>
    </source>
</evidence>
<sequence length="410" mass="45517">MNINKCFEPHNSIGKKEMRAVKSVMRSGELSRFLGSKHPDFNGGKKIQEFEEKWASYFETNHALSVNSATSGLIAALGAIGIEPGDEVITSPWTMSATAMAILHWNAIPIFADIDPDTFCISATSIASKITPRTKAILAVDIFGQSCEMIEIMNLATRYKLRVISDTSQAPGALYQNKFAGTIADIGVFSLNYHKHIHTGEGGMVVTNNPDLAERIRLIRNHGESVIETDNSKNLINIVGYNFRMGEIEAAIGIEQLKKLKSIVNQRQENASEFNQILKDLPGIVTPKVPQENTHAYYVYPLKIVKDKMRVNKFILAEELKKNGILGISTKYQNLHLLPIFQQKIAYGSTGFPWTLETVKTDYSKGLCPIAEELQEVSYLGFYMGGYALKGQTSRKIANSMATVLAKYVK</sequence>
<comment type="cofactor">
    <cofactor evidence="1">
        <name>pyridoxal 5'-phosphate</name>
        <dbReference type="ChEBI" id="CHEBI:597326"/>
    </cofactor>
</comment>
<dbReference type="Gene3D" id="3.90.1150.10">
    <property type="entry name" value="Aspartate Aminotransferase, domain 1"/>
    <property type="match status" value="1"/>
</dbReference>
<dbReference type="KEGG" id="abam:B1s21122_06200"/>
<dbReference type="GO" id="GO:0030170">
    <property type="term" value="F:pyridoxal phosphate binding"/>
    <property type="evidence" value="ECO:0007669"/>
    <property type="project" value="TreeGrafter"/>
</dbReference>
<keyword evidence="4" id="KW-1185">Reference proteome</keyword>
<dbReference type="GO" id="GO:0000271">
    <property type="term" value="P:polysaccharide biosynthetic process"/>
    <property type="evidence" value="ECO:0007669"/>
    <property type="project" value="TreeGrafter"/>
</dbReference>
<proteinExistence type="inferred from homology"/>
<dbReference type="Pfam" id="PF01041">
    <property type="entry name" value="DegT_DnrJ_EryC1"/>
    <property type="match status" value="1"/>
</dbReference>
<dbReference type="PANTHER" id="PTHR30244">
    <property type="entry name" value="TRANSAMINASE"/>
    <property type="match status" value="1"/>
</dbReference>
<protein>
    <submittedName>
        <fullName evidence="3">3-amino-5-hydroxybenzoic acid synthase family protein</fullName>
    </submittedName>
</protein>
<organism evidence="3 4">
    <name type="scientific">Candidatus Nanopelagicus limnae</name>
    <dbReference type="NCBI Taxonomy" id="1884634"/>
    <lineage>
        <taxon>Bacteria</taxon>
        <taxon>Bacillati</taxon>
        <taxon>Actinomycetota</taxon>
        <taxon>Actinomycetes</taxon>
        <taxon>Candidatus Nanopelagicales</taxon>
        <taxon>Candidatus Nanopelagicaceae</taxon>
        <taxon>Candidatus Nanopelagicus</taxon>
    </lineage>
</organism>
<comment type="similarity">
    <text evidence="2">Belongs to the DegT/DnrJ/EryC1 family.</text>
</comment>
<dbReference type="CDD" id="cd00616">
    <property type="entry name" value="AHBA_syn"/>
    <property type="match status" value="1"/>
</dbReference>
<dbReference type="EMBL" id="CP016768">
    <property type="protein sequence ID" value="ASY09891.1"/>
    <property type="molecule type" value="Genomic_DNA"/>
</dbReference>
<name>A0A249JZD9_9ACTN</name>
<dbReference type="PANTHER" id="PTHR30244:SF34">
    <property type="entry name" value="DTDP-4-AMINO-4,6-DIDEOXYGALACTOSE TRANSAMINASE"/>
    <property type="match status" value="1"/>
</dbReference>
<gene>
    <name evidence="3" type="ORF">B1s21122_06200</name>
</gene>
<dbReference type="InterPro" id="IPR015422">
    <property type="entry name" value="PyrdxlP-dep_Trfase_small"/>
</dbReference>
<evidence type="ECO:0000313" key="3">
    <source>
        <dbReference type="EMBL" id="ASY09891.1"/>
    </source>
</evidence>
<dbReference type="InterPro" id="IPR000653">
    <property type="entry name" value="DegT/StrS_aminotransferase"/>
</dbReference>
<dbReference type="GO" id="GO:0008483">
    <property type="term" value="F:transaminase activity"/>
    <property type="evidence" value="ECO:0007669"/>
    <property type="project" value="TreeGrafter"/>
</dbReference>
<evidence type="ECO:0000256" key="1">
    <source>
        <dbReference type="ARBA" id="ARBA00001933"/>
    </source>
</evidence>
<dbReference type="Proteomes" id="UP000217153">
    <property type="component" value="Chromosome"/>
</dbReference>
<dbReference type="Gene3D" id="3.40.640.10">
    <property type="entry name" value="Type I PLP-dependent aspartate aminotransferase-like (Major domain)"/>
    <property type="match status" value="1"/>
</dbReference>
<dbReference type="AlphaFoldDB" id="A0A249JZD9"/>
<keyword evidence="2" id="KW-0663">Pyridoxal phosphate</keyword>